<evidence type="ECO:0000256" key="9">
    <source>
        <dbReference type="ARBA" id="ARBA00022771"/>
    </source>
</evidence>
<keyword evidence="9 18" id="KW-0863">Zinc-finger</keyword>
<dbReference type="CDD" id="cd02801">
    <property type="entry name" value="DUS_like_FMN"/>
    <property type="match status" value="1"/>
</dbReference>
<keyword evidence="6 19" id="KW-0819">tRNA processing</keyword>
<dbReference type="SMART" id="SM00356">
    <property type="entry name" value="ZnF_C3H1"/>
    <property type="match status" value="2"/>
</dbReference>
<dbReference type="GO" id="GO:0102265">
    <property type="term" value="F:tRNA-dihydrouridine47 synthase activity"/>
    <property type="evidence" value="ECO:0007669"/>
    <property type="project" value="UniProtKB-EC"/>
</dbReference>
<sequence>MDSLTSENNSGNGGSDSVSVSVSSGNGDVVVETVDTTTATTTATTTTTNTSATTSRKPGEAPIKSEFLKANRKRTNEEMEADEKAQSTTSTVPQTTGKPKKVKKQKSEYIPESDRLCQVFLKEKSCPYGDSCKYSHDLQKYLSTKQPSLGKCYLYETYGECKYGIKCLFGGDHIDGINSIVNKEVSDKCDQSQHQLQNDVSNDIRVMLTKKKYPFKKTEEYFIKNNLELRRNQKGNKNNNNNNKKETKSEESKEDSNVNAAKVDVKVEETTTTTDATTTQTEDNNSNVSLIKQSHEGVEYHVEVPLKPQEKKKLDWKNQLYLAPLTTVGNLPFRRICKSLGVDITCGEMALASNIVQGHKGELALLKRHPSEDKFGVQLCGPHLDSMMSSAEFIEDNLNVDFVDVNSGCPIDLICNMGAGAAMMDRQNRMEMILRGMSSVLTCPLTIKLRVGRTEENPNAHKIIPNLGSWGAQAVTVHGRSRTQRYTRLANWEYIKQCAEISPIPVIGNGDIYNWRDIEKSSDSISALMVARGALIKPWIFTEIKEKRDWDISASERLDLVKQFANYGLDHWGSDQLGVDNTRHFLLNWLSFSHRYVPVGILETSYSKINERPPGYFGRSDLETLLASNQVSDWIKISEMFLGPVPSNYDFIPKHNSNSYDAQG</sequence>
<evidence type="ECO:0000256" key="15">
    <source>
        <dbReference type="ARBA" id="ARBA00048342"/>
    </source>
</evidence>
<feature type="compositionally biased region" description="Basic and acidic residues" evidence="20">
    <location>
        <begin position="243"/>
        <end position="256"/>
    </location>
</feature>
<dbReference type="Pfam" id="PF01207">
    <property type="entry name" value="Dus"/>
    <property type="match status" value="1"/>
</dbReference>
<keyword evidence="8" id="KW-0677">Repeat</keyword>
<dbReference type="InterPro" id="IPR000571">
    <property type="entry name" value="Znf_CCCH"/>
</dbReference>
<keyword evidence="11" id="KW-0521">NADP</keyword>
<evidence type="ECO:0000256" key="18">
    <source>
        <dbReference type="PROSITE-ProRule" id="PRU00723"/>
    </source>
</evidence>
<dbReference type="GeneID" id="31364518"/>
<dbReference type="GO" id="GO:0003723">
    <property type="term" value="F:RNA binding"/>
    <property type="evidence" value="ECO:0007669"/>
    <property type="project" value="TreeGrafter"/>
</dbReference>
<evidence type="ECO:0000259" key="21">
    <source>
        <dbReference type="PROSITE" id="PS50103"/>
    </source>
</evidence>
<dbReference type="RefSeq" id="XP_020430516.1">
    <property type="nucleotide sequence ID" value="XM_020579841.1"/>
</dbReference>
<keyword evidence="3 19" id="KW-0285">Flavoprotein</keyword>
<proteinExistence type="inferred from homology"/>
<dbReference type="PROSITE" id="PS50103">
    <property type="entry name" value="ZF_C3H1"/>
    <property type="match status" value="2"/>
</dbReference>
<evidence type="ECO:0000256" key="10">
    <source>
        <dbReference type="ARBA" id="ARBA00022833"/>
    </source>
</evidence>
<dbReference type="Gene3D" id="3.20.20.70">
    <property type="entry name" value="Aldolase class I"/>
    <property type="match status" value="1"/>
</dbReference>
<keyword evidence="13" id="KW-0520">NAD</keyword>
<dbReference type="GO" id="GO:0050660">
    <property type="term" value="F:flavin adenine dinucleotide binding"/>
    <property type="evidence" value="ECO:0007669"/>
    <property type="project" value="UniProtKB-UniRule"/>
</dbReference>
<dbReference type="AlphaFoldDB" id="D3BKG1"/>
<evidence type="ECO:0000256" key="12">
    <source>
        <dbReference type="ARBA" id="ARBA00023002"/>
    </source>
</evidence>
<feature type="compositionally biased region" description="Basic and acidic residues" evidence="20">
    <location>
        <begin position="66"/>
        <end position="85"/>
    </location>
</feature>
<dbReference type="EMBL" id="ADBJ01000038">
    <property type="protein sequence ID" value="EFA78391.1"/>
    <property type="molecule type" value="Genomic_DNA"/>
</dbReference>
<evidence type="ECO:0000256" key="13">
    <source>
        <dbReference type="ARBA" id="ARBA00023027"/>
    </source>
</evidence>
<feature type="zinc finger region" description="C3H1-type" evidence="18">
    <location>
        <begin position="111"/>
        <end position="139"/>
    </location>
</feature>
<gene>
    <name evidence="22" type="primary">dus3l</name>
    <name evidence="22" type="ORF">PPL_09042</name>
</gene>
<evidence type="ECO:0000313" key="22">
    <source>
        <dbReference type="EMBL" id="EFA78391.1"/>
    </source>
</evidence>
<comment type="caution">
    <text evidence="22">The sequence shown here is derived from an EMBL/GenBank/DDBJ whole genome shotgun (WGS) entry which is preliminary data.</text>
</comment>
<evidence type="ECO:0000256" key="2">
    <source>
        <dbReference type="ARBA" id="ARBA00012376"/>
    </source>
</evidence>
<evidence type="ECO:0000256" key="16">
    <source>
        <dbReference type="ARBA" id="ARBA00049447"/>
    </source>
</evidence>
<dbReference type="PROSITE" id="PS01136">
    <property type="entry name" value="UPF0034"/>
    <property type="match status" value="1"/>
</dbReference>
<feature type="region of interest" description="Disordered" evidence="20">
    <location>
        <begin position="1"/>
        <end position="107"/>
    </location>
</feature>
<evidence type="ECO:0000256" key="3">
    <source>
        <dbReference type="ARBA" id="ARBA00022630"/>
    </source>
</evidence>
<evidence type="ECO:0000256" key="5">
    <source>
        <dbReference type="ARBA" id="ARBA00022664"/>
    </source>
</evidence>
<dbReference type="GO" id="GO:0008270">
    <property type="term" value="F:zinc ion binding"/>
    <property type="evidence" value="ECO:0007669"/>
    <property type="project" value="UniProtKB-KW"/>
</dbReference>
<accession>D3BKG1</accession>
<dbReference type="Pfam" id="PF25585">
    <property type="entry name" value="zf-CCCH_DUS3L"/>
    <property type="match status" value="1"/>
</dbReference>
<comment type="catalytic activity">
    <reaction evidence="15">
        <text>a 5,6-dihydrouridine in mRNA + NAD(+) = a uridine in mRNA + NADH + H(+)</text>
        <dbReference type="Rhea" id="RHEA:69851"/>
        <dbReference type="Rhea" id="RHEA-COMP:14658"/>
        <dbReference type="Rhea" id="RHEA-COMP:17789"/>
        <dbReference type="ChEBI" id="CHEBI:15378"/>
        <dbReference type="ChEBI" id="CHEBI:57540"/>
        <dbReference type="ChEBI" id="CHEBI:57945"/>
        <dbReference type="ChEBI" id="CHEBI:65315"/>
        <dbReference type="ChEBI" id="CHEBI:74443"/>
    </reaction>
    <physiologicalReaction direction="right-to-left" evidence="15">
        <dbReference type="Rhea" id="RHEA:69853"/>
    </physiologicalReaction>
</comment>
<keyword evidence="5" id="KW-0507">mRNA processing</keyword>
<dbReference type="GO" id="GO:0006397">
    <property type="term" value="P:mRNA processing"/>
    <property type="evidence" value="ECO:0007669"/>
    <property type="project" value="UniProtKB-KW"/>
</dbReference>
<keyword evidence="10 18" id="KW-0862">Zinc</keyword>
<evidence type="ECO:0000256" key="6">
    <source>
        <dbReference type="ARBA" id="ARBA00022694"/>
    </source>
</evidence>
<evidence type="ECO:0000256" key="8">
    <source>
        <dbReference type="ARBA" id="ARBA00022737"/>
    </source>
</evidence>
<evidence type="ECO:0000256" key="14">
    <source>
        <dbReference type="ARBA" id="ARBA00048266"/>
    </source>
</evidence>
<dbReference type="GO" id="GO:0106414">
    <property type="term" value="F:mRNA dihydrouridine synthase activity"/>
    <property type="evidence" value="ECO:0007669"/>
    <property type="project" value="RHEA"/>
</dbReference>
<organism evidence="22 23">
    <name type="scientific">Heterostelium pallidum (strain ATCC 26659 / Pp 5 / PN500)</name>
    <name type="common">Cellular slime mold</name>
    <name type="synonym">Polysphondylium pallidum</name>
    <dbReference type="NCBI Taxonomy" id="670386"/>
    <lineage>
        <taxon>Eukaryota</taxon>
        <taxon>Amoebozoa</taxon>
        <taxon>Evosea</taxon>
        <taxon>Eumycetozoa</taxon>
        <taxon>Dictyostelia</taxon>
        <taxon>Acytosteliales</taxon>
        <taxon>Acytosteliaceae</taxon>
        <taxon>Heterostelium</taxon>
    </lineage>
</organism>
<feature type="compositionally biased region" description="Low complexity" evidence="20">
    <location>
        <begin position="15"/>
        <end position="55"/>
    </location>
</feature>
<feature type="domain" description="C3H1-type" evidence="21">
    <location>
        <begin position="111"/>
        <end position="139"/>
    </location>
</feature>
<dbReference type="InterPro" id="IPR013785">
    <property type="entry name" value="Aldolase_TIM"/>
</dbReference>
<dbReference type="InterPro" id="IPR036855">
    <property type="entry name" value="Znf_CCCH_sf"/>
</dbReference>
<feature type="zinc finger region" description="C3H1-type" evidence="18">
    <location>
        <begin position="146"/>
        <end position="176"/>
    </location>
</feature>
<dbReference type="PANTHER" id="PTHR45846:SF1">
    <property type="entry name" value="TRNA-DIHYDROURIDINE(47) SYNTHASE [NAD(P)(+)]-LIKE"/>
    <property type="match status" value="1"/>
</dbReference>
<dbReference type="InterPro" id="IPR018517">
    <property type="entry name" value="tRNA_hU_synthase_CS"/>
</dbReference>
<evidence type="ECO:0000256" key="7">
    <source>
        <dbReference type="ARBA" id="ARBA00022723"/>
    </source>
</evidence>
<evidence type="ECO:0000256" key="1">
    <source>
        <dbReference type="ARBA" id="ARBA00001917"/>
    </source>
</evidence>
<comment type="catalytic activity">
    <reaction evidence="16">
        <text>a 5,6-dihydrouridine in mRNA + NADP(+) = a uridine in mRNA + NADPH + H(+)</text>
        <dbReference type="Rhea" id="RHEA:69855"/>
        <dbReference type="Rhea" id="RHEA-COMP:14658"/>
        <dbReference type="Rhea" id="RHEA-COMP:17789"/>
        <dbReference type="ChEBI" id="CHEBI:15378"/>
        <dbReference type="ChEBI" id="CHEBI:57783"/>
        <dbReference type="ChEBI" id="CHEBI:58349"/>
        <dbReference type="ChEBI" id="CHEBI:65315"/>
        <dbReference type="ChEBI" id="CHEBI:74443"/>
    </reaction>
    <physiologicalReaction direction="right-to-left" evidence="16">
        <dbReference type="Rhea" id="RHEA:69857"/>
    </physiologicalReaction>
</comment>
<dbReference type="SUPFAM" id="SSF51395">
    <property type="entry name" value="FMN-linked oxidoreductases"/>
    <property type="match status" value="1"/>
</dbReference>
<comment type="catalytic activity">
    <reaction evidence="17">
        <text>5,6-dihydrouridine(47) in tRNA + NADP(+) = uridine(47) in tRNA + NADPH + H(+)</text>
        <dbReference type="Rhea" id="RHEA:53360"/>
        <dbReference type="Rhea" id="RHEA-COMP:13539"/>
        <dbReference type="Rhea" id="RHEA-COMP:13540"/>
        <dbReference type="ChEBI" id="CHEBI:15378"/>
        <dbReference type="ChEBI" id="CHEBI:57783"/>
        <dbReference type="ChEBI" id="CHEBI:58349"/>
        <dbReference type="ChEBI" id="CHEBI:65315"/>
        <dbReference type="ChEBI" id="CHEBI:74443"/>
        <dbReference type="EC" id="1.3.1.89"/>
    </reaction>
    <physiologicalReaction direction="right-to-left" evidence="17">
        <dbReference type="Rhea" id="RHEA:53362"/>
    </physiologicalReaction>
</comment>
<evidence type="ECO:0000256" key="19">
    <source>
        <dbReference type="RuleBase" id="RU291113"/>
    </source>
</evidence>
<name>D3BKG1_HETP5</name>
<keyword evidence="4 19" id="KW-0288">FMN</keyword>
<comment type="similarity">
    <text evidence="19">Belongs to the dus family. Dus3 subfamily.</text>
</comment>
<dbReference type="Proteomes" id="UP000001396">
    <property type="component" value="Unassembled WGS sequence"/>
</dbReference>
<comment type="catalytic activity">
    <reaction evidence="14">
        <text>5,6-dihydrouridine(47) in tRNA + NAD(+) = uridine(47) in tRNA + NADH + H(+)</text>
        <dbReference type="Rhea" id="RHEA:53364"/>
        <dbReference type="Rhea" id="RHEA-COMP:13539"/>
        <dbReference type="Rhea" id="RHEA-COMP:13540"/>
        <dbReference type="ChEBI" id="CHEBI:15378"/>
        <dbReference type="ChEBI" id="CHEBI:57540"/>
        <dbReference type="ChEBI" id="CHEBI:57945"/>
        <dbReference type="ChEBI" id="CHEBI:65315"/>
        <dbReference type="ChEBI" id="CHEBI:74443"/>
        <dbReference type="EC" id="1.3.1.89"/>
    </reaction>
    <physiologicalReaction direction="right-to-left" evidence="14">
        <dbReference type="Rhea" id="RHEA:53366"/>
    </physiologicalReaction>
</comment>
<dbReference type="STRING" id="670386.D3BKG1"/>
<reference evidence="22 23" key="1">
    <citation type="journal article" date="2011" name="Genome Res.">
        <title>Phylogeny-wide analysis of social amoeba genomes highlights ancient origins for complex intercellular communication.</title>
        <authorList>
            <person name="Heidel A.J."/>
            <person name="Lawal H.M."/>
            <person name="Felder M."/>
            <person name="Schilde C."/>
            <person name="Helps N.R."/>
            <person name="Tunggal B."/>
            <person name="Rivero F."/>
            <person name="John U."/>
            <person name="Schleicher M."/>
            <person name="Eichinger L."/>
            <person name="Platzer M."/>
            <person name="Noegel A.A."/>
            <person name="Schaap P."/>
            <person name="Gloeckner G."/>
        </authorList>
    </citation>
    <scope>NUCLEOTIDE SEQUENCE [LARGE SCALE GENOMIC DNA]</scope>
    <source>
        <strain evidence="23">ATCC 26659 / Pp 5 / PN500</strain>
    </source>
</reference>
<feature type="domain" description="C3H1-type" evidence="21">
    <location>
        <begin position="146"/>
        <end position="176"/>
    </location>
</feature>
<feature type="region of interest" description="Disordered" evidence="20">
    <location>
        <begin position="226"/>
        <end position="261"/>
    </location>
</feature>
<dbReference type="InParanoid" id="D3BKG1"/>
<protein>
    <recommendedName>
        <fullName evidence="2 19">tRNA-dihydrouridine(47) synthase [NAD(P)(+)]</fullName>
        <ecNumber evidence="19">1.3.1.-</ecNumber>
    </recommendedName>
    <alternativeName>
        <fullName evidence="19">tRNA-dihydrouridine synthase 3</fullName>
    </alternativeName>
</protein>
<evidence type="ECO:0000256" key="11">
    <source>
        <dbReference type="ARBA" id="ARBA00022857"/>
    </source>
</evidence>
<dbReference type="EC" id="1.3.1.-" evidence="19"/>
<keyword evidence="23" id="KW-1185">Reference proteome</keyword>
<dbReference type="Gene3D" id="4.10.1000.10">
    <property type="entry name" value="Zinc finger, CCCH-type"/>
    <property type="match status" value="1"/>
</dbReference>
<dbReference type="SUPFAM" id="SSF90229">
    <property type="entry name" value="CCCH zinc finger"/>
    <property type="match status" value="1"/>
</dbReference>
<dbReference type="OMA" id="WSYIAEC"/>
<evidence type="ECO:0000256" key="20">
    <source>
        <dbReference type="SAM" id="MobiDB-lite"/>
    </source>
</evidence>
<evidence type="ECO:0000256" key="4">
    <source>
        <dbReference type="ARBA" id="ARBA00022643"/>
    </source>
</evidence>
<keyword evidence="7 18" id="KW-0479">Metal-binding</keyword>
<dbReference type="FunCoup" id="D3BKG1">
    <property type="interactions" value="369"/>
</dbReference>
<keyword evidence="12 19" id="KW-0560">Oxidoreductase</keyword>
<dbReference type="FunFam" id="3.20.20.70:FF:000067">
    <property type="entry name" value="tRNA-dihydrouridine(47) synthase [NAD(P)(+)]"/>
    <property type="match status" value="1"/>
</dbReference>
<dbReference type="InterPro" id="IPR035587">
    <property type="entry name" value="DUS-like_FMN-bd"/>
</dbReference>
<evidence type="ECO:0000313" key="23">
    <source>
        <dbReference type="Proteomes" id="UP000001396"/>
    </source>
</evidence>
<comment type="cofactor">
    <cofactor evidence="1 19">
        <name>FMN</name>
        <dbReference type="ChEBI" id="CHEBI:58210"/>
    </cofactor>
</comment>
<evidence type="ECO:0000256" key="17">
    <source>
        <dbReference type="ARBA" id="ARBA00049513"/>
    </source>
</evidence>
<dbReference type="PANTHER" id="PTHR45846">
    <property type="entry name" value="TRNA-DIHYDROURIDINE(47) SYNTHASE [NAD(P)(+)]-LIKE"/>
    <property type="match status" value="1"/>
</dbReference>